<dbReference type="InterPro" id="IPR042183">
    <property type="entry name" value="MmgE/PrpD_sf_1"/>
</dbReference>
<dbReference type="Pfam" id="PF19305">
    <property type="entry name" value="MmgE_PrpD_C"/>
    <property type="match status" value="1"/>
</dbReference>
<evidence type="ECO:0000256" key="1">
    <source>
        <dbReference type="ARBA" id="ARBA00006174"/>
    </source>
</evidence>
<dbReference type="PANTHER" id="PTHR16943:SF8">
    <property type="entry name" value="2-METHYLCITRATE DEHYDRATASE"/>
    <property type="match status" value="1"/>
</dbReference>
<organism evidence="3 4">
    <name type="scientific">Bradyrhizobium nanningense</name>
    <dbReference type="NCBI Taxonomy" id="1325118"/>
    <lineage>
        <taxon>Bacteria</taxon>
        <taxon>Pseudomonadati</taxon>
        <taxon>Pseudomonadota</taxon>
        <taxon>Alphaproteobacteria</taxon>
        <taxon>Hyphomicrobiales</taxon>
        <taxon>Nitrobacteraceae</taxon>
        <taxon>Bradyrhizobium</taxon>
    </lineage>
</organism>
<proteinExistence type="inferred from homology"/>
<evidence type="ECO:0000313" key="3">
    <source>
        <dbReference type="EMBL" id="RXH29729.1"/>
    </source>
</evidence>
<comment type="similarity">
    <text evidence="1">Belongs to the PrpD family.</text>
</comment>
<dbReference type="GO" id="GO:0016829">
    <property type="term" value="F:lyase activity"/>
    <property type="evidence" value="ECO:0007669"/>
    <property type="project" value="InterPro"/>
</dbReference>
<dbReference type="EMBL" id="LBJQ01000070">
    <property type="protein sequence ID" value="RXH29729.1"/>
    <property type="molecule type" value="Genomic_DNA"/>
</dbReference>
<gene>
    <name evidence="3" type="ORF">XH99_12955</name>
</gene>
<dbReference type="SUPFAM" id="SSF103378">
    <property type="entry name" value="2-methylcitrate dehydratase PrpD"/>
    <property type="match status" value="1"/>
</dbReference>
<dbReference type="PANTHER" id="PTHR16943">
    <property type="entry name" value="2-METHYLCITRATE DEHYDRATASE-RELATED"/>
    <property type="match status" value="1"/>
</dbReference>
<name>A0A4Q0S8V6_9BRAD</name>
<protein>
    <recommendedName>
        <fullName evidence="2">MmgE/PrpD C-terminal domain-containing protein</fullName>
    </recommendedName>
</protein>
<evidence type="ECO:0000259" key="2">
    <source>
        <dbReference type="Pfam" id="PF19305"/>
    </source>
</evidence>
<feature type="domain" description="MmgE/PrpD C-terminal" evidence="2">
    <location>
        <begin position="60"/>
        <end position="156"/>
    </location>
</feature>
<keyword evidence="4" id="KW-1185">Reference proteome</keyword>
<dbReference type="Gene3D" id="1.10.4100.10">
    <property type="entry name" value="2-methylcitrate dehydratase PrpD"/>
    <property type="match status" value="1"/>
</dbReference>
<comment type="caution">
    <text evidence="3">The sequence shown here is derived from an EMBL/GenBank/DDBJ whole genome shotgun (WGS) entry which is preliminary data.</text>
</comment>
<dbReference type="InterPro" id="IPR045337">
    <property type="entry name" value="MmgE_PrpD_C"/>
</dbReference>
<dbReference type="Proteomes" id="UP000289546">
    <property type="component" value="Unassembled WGS sequence"/>
</dbReference>
<dbReference type="AlphaFoldDB" id="A0A4Q0S8V6"/>
<sequence length="182" mass="19984">MLAGVFAARSATLGATGLSAIFDGERSLIKMCGTDCFDRDILVGDLGSRWMLPDITYKPWPTCRWMHQPLTALVAAASKAKIDPQQIESILIGTNVLVSGPRFCNPKPRTWVSRQYSFPHAVAMVLLGIPVGPAWLDDATGDIQHVKELREKVCVESWDIANEYASQIVRGNCAICRHASRS</sequence>
<dbReference type="InterPro" id="IPR036148">
    <property type="entry name" value="MmgE/PrpD_sf"/>
</dbReference>
<dbReference type="InterPro" id="IPR005656">
    <property type="entry name" value="MmgE_PrpD"/>
</dbReference>
<dbReference type="InterPro" id="IPR042188">
    <property type="entry name" value="MmgE/PrpD_sf_2"/>
</dbReference>
<accession>A0A4Q0S8V6</accession>
<dbReference type="Gene3D" id="3.30.1330.120">
    <property type="entry name" value="2-methylcitrate dehydratase PrpD"/>
    <property type="match status" value="1"/>
</dbReference>
<reference evidence="3 4" key="1">
    <citation type="submission" date="2015-04" db="EMBL/GenBank/DDBJ databases">
        <title>Comparative genomics of rhizobia nodulating Arachis hypogaea in China.</title>
        <authorList>
            <person name="Li Y."/>
        </authorList>
    </citation>
    <scope>NUCLEOTIDE SEQUENCE [LARGE SCALE GENOMIC DNA]</scope>
    <source>
        <strain evidence="3 4">CCBAU 51757</strain>
    </source>
</reference>
<evidence type="ECO:0000313" key="4">
    <source>
        <dbReference type="Proteomes" id="UP000289546"/>
    </source>
</evidence>